<dbReference type="SUPFAM" id="SSF53649">
    <property type="entry name" value="Alkaline phosphatase-like"/>
    <property type="match status" value="1"/>
</dbReference>
<organism evidence="21 22">
    <name type="scientific">Crenichthys baileyi</name>
    <name type="common">White River springfish</name>
    <dbReference type="NCBI Taxonomy" id="28760"/>
    <lineage>
        <taxon>Eukaryota</taxon>
        <taxon>Metazoa</taxon>
        <taxon>Chordata</taxon>
        <taxon>Craniata</taxon>
        <taxon>Vertebrata</taxon>
        <taxon>Euteleostomi</taxon>
        <taxon>Actinopterygii</taxon>
        <taxon>Neopterygii</taxon>
        <taxon>Teleostei</taxon>
        <taxon>Neoteleostei</taxon>
        <taxon>Acanthomorphata</taxon>
        <taxon>Ovalentaria</taxon>
        <taxon>Atherinomorphae</taxon>
        <taxon>Cyprinodontiformes</taxon>
        <taxon>Goodeidae</taxon>
        <taxon>Crenichthys</taxon>
    </lineage>
</organism>
<feature type="transmembrane region" description="Helical" evidence="19">
    <location>
        <begin position="1040"/>
        <end position="1057"/>
    </location>
</feature>
<dbReference type="Pfam" id="PF01663">
    <property type="entry name" value="Phosphodiest"/>
    <property type="match status" value="1"/>
</dbReference>
<evidence type="ECO:0000313" key="21">
    <source>
        <dbReference type="EMBL" id="KAK5608912.1"/>
    </source>
</evidence>
<dbReference type="CDD" id="cd08829">
    <property type="entry name" value="SPFH_paraslipin"/>
    <property type="match status" value="1"/>
</dbReference>
<feature type="transmembrane region" description="Helical" evidence="19">
    <location>
        <begin position="889"/>
        <end position="910"/>
    </location>
</feature>
<dbReference type="InterPro" id="IPR002591">
    <property type="entry name" value="Phosphodiest/P_Trfase"/>
</dbReference>
<proteinExistence type="inferred from homology"/>
<dbReference type="InterPro" id="IPR001972">
    <property type="entry name" value="Stomatin_HflK_fam"/>
</dbReference>
<evidence type="ECO:0000313" key="22">
    <source>
        <dbReference type="Proteomes" id="UP001311232"/>
    </source>
</evidence>
<dbReference type="InterPro" id="IPR017850">
    <property type="entry name" value="Alkaline_phosphatase_core_sf"/>
</dbReference>
<dbReference type="SUPFAM" id="SSF117892">
    <property type="entry name" value="Band 7/SPFH domain"/>
    <property type="match status" value="1"/>
</dbReference>
<evidence type="ECO:0000259" key="20">
    <source>
        <dbReference type="SMART" id="SM00244"/>
    </source>
</evidence>
<feature type="transmembrane region" description="Helical" evidence="19">
    <location>
        <begin position="1089"/>
        <end position="1109"/>
    </location>
</feature>
<dbReference type="FunFam" id="3.40.720.10:FF:000041">
    <property type="entry name" value="GPI ethanolamine phosphate transferase 3"/>
    <property type="match status" value="1"/>
</dbReference>
<evidence type="ECO:0000256" key="15">
    <source>
        <dbReference type="ARBA" id="ARBA00074725"/>
    </source>
</evidence>
<keyword evidence="12" id="KW-0325">Glycoprotein</keyword>
<dbReference type="CDD" id="cd16023">
    <property type="entry name" value="GPI_EPT_3"/>
    <property type="match status" value="1"/>
</dbReference>
<keyword evidence="10" id="KW-0496">Mitochondrion</keyword>
<dbReference type="SMART" id="SM00244">
    <property type="entry name" value="PHB"/>
    <property type="match status" value="1"/>
</dbReference>
<dbReference type="Pfam" id="PF01145">
    <property type="entry name" value="Band_7"/>
    <property type="match status" value="1"/>
</dbReference>
<evidence type="ECO:0000256" key="7">
    <source>
        <dbReference type="ARBA" id="ARBA00022692"/>
    </source>
</evidence>
<gene>
    <name evidence="21" type="ORF">CRENBAI_018558</name>
</gene>
<feature type="coiled-coil region" evidence="18">
    <location>
        <begin position="239"/>
        <end position="273"/>
    </location>
</feature>
<dbReference type="Gene3D" id="3.30.479.30">
    <property type="entry name" value="Band 7 domain"/>
    <property type="match status" value="1"/>
</dbReference>
<dbReference type="InterPro" id="IPR037675">
    <property type="entry name" value="PIG-O_N"/>
</dbReference>
<dbReference type="PANTHER" id="PTHR23071:SF1">
    <property type="entry name" value="GPI ETHANOLAMINE PHOSPHATE TRANSFERASE 3"/>
    <property type="match status" value="1"/>
</dbReference>
<evidence type="ECO:0000256" key="18">
    <source>
        <dbReference type="SAM" id="Coils"/>
    </source>
</evidence>
<dbReference type="PRINTS" id="PR00721">
    <property type="entry name" value="STOMATIN"/>
</dbReference>
<evidence type="ECO:0000256" key="2">
    <source>
        <dbReference type="ARBA" id="ARBA00004687"/>
    </source>
</evidence>
<dbReference type="InterPro" id="IPR032435">
    <property type="entry name" value="STML2-like_C"/>
</dbReference>
<evidence type="ECO:0000256" key="6">
    <source>
        <dbReference type="ARBA" id="ARBA00022679"/>
    </source>
</evidence>
<keyword evidence="8" id="KW-0256">Endoplasmic reticulum</keyword>
<evidence type="ECO:0000256" key="17">
    <source>
        <dbReference type="ARBA" id="ARBA00093602"/>
    </source>
</evidence>
<dbReference type="EMBL" id="JAHHUM010001774">
    <property type="protein sequence ID" value="KAK5608912.1"/>
    <property type="molecule type" value="Genomic_DNA"/>
</dbReference>
<evidence type="ECO:0000256" key="14">
    <source>
        <dbReference type="ARBA" id="ARBA00060171"/>
    </source>
</evidence>
<feature type="transmembrane region" description="Helical" evidence="19">
    <location>
        <begin position="1437"/>
        <end position="1455"/>
    </location>
</feature>
<keyword evidence="6" id="KW-0808">Transferase</keyword>
<keyword evidence="7 19" id="KW-0812">Transmembrane</keyword>
<evidence type="ECO:0000256" key="12">
    <source>
        <dbReference type="ARBA" id="ARBA00023180"/>
    </source>
</evidence>
<evidence type="ECO:0000256" key="19">
    <source>
        <dbReference type="SAM" id="Phobius"/>
    </source>
</evidence>
<comment type="subcellular location">
    <subcellularLocation>
        <location evidence="1">Endoplasmic reticulum membrane</location>
        <topology evidence="1">Multi-pass membrane protein</topology>
    </subcellularLocation>
    <subcellularLocation>
        <location evidence="13">Mitochondrion inner membrane</location>
        <topology evidence="13">Lipid-anchor</topology>
    </subcellularLocation>
</comment>
<feature type="transmembrane region" description="Helical" evidence="19">
    <location>
        <begin position="1121"/>
        <end position="1142"/>
    </location>
</feature>
<comment type="similarity">
    <text evidence="4">Belongs to the PIGG/PIGN/PIGO family. PIGO subfamily.</text>
</comment>
<feature type="transmembrane region" description="Helical" evidence="19">
    <location>
        <begin position="429"/>
        <end position="451"/>
    </location>
</feature>
<protein>
    <recommendedName>
        <fullName evidence="17">GPI ethanolamine phosphate transferase 3, catalytic subunit</fullName>
    </recommendedName>
    <alternativeName>
        <fullName evidence="16">Phosphatidylinositol-glycan biosynthesis class O protein</fullName>
    </alternativeName>
    <alternativeName>
        <fullName evidence="15">Stomatin-like protein 2, mitochondrial</fullName>
    </alternativeName>
</protein>
<evidence type="ECO:0000256" key="11">
    <source>
        <dbReference type="ARBA" id="ARBA00023136"/>
    </source>
</evidence>
<dbReference type="GO" id="GO:0005743">
    <property type="term" value="C:mitochondrial inner membrane"/>
    <property type="evidence" value="ECO:0007669"/>
    <property type="project" value="UniProtKB-SubCell"/>
</dbReference>
<feature type="transmembrane region" description="Helical" evidence="19">
    <location>
        <begin position="1475"/>
        <end position="1493"/>
    </location>
</feature>
<dbReference type="PANTHER" id="PTHR23071">
    <property type="entry name" value="PHOSPHATIDYLINOSITOL GLYCAN"/>
    <property type="match status" value="1"/>
</dbReference>
<comment type="similarity">
    <text evidence="3">Belongs to the band 7/mec-2 family.</text>
</comment>
<evidence type="ECO:0000256" key="16">
    <source>
        <dbReference type="ARBA" id="ARBA00079084"/>
    </source>
</evidence>
<reference evidence="21 22" key="1">
    <citation type="submission" date="2021-06" db="EMBL/GenBank/DDBJ databases">
        <authorList>
            <person name="Palmer J.M."/>
        </authorList>
    </citation>
    <scope>NUCLEOTIDE SEQUENCE [LARGE SCALE GENOMIC DNA]</scope>
    <source>
        <strain evidence="21 22">MEX-2019</strain>
        <tissue evidence="21">Muscle</tissue>
    </source>
</reference>
<feature type="transmembrane region" description="Helical" evidence="19">
    <location>
        <begin position="857"/>
        <end position="877"/>
    </location>
</feature>
<dbReference type="GO" id="GO:0005789">
    <property type="term" value="C:endoplasmic reticulum membrane"/>
    <property type="evidence" value="ECO:0007669"/>
    <property type="project" value="UniProtKB-SubCell"/>
</dbReference>
<feature type="transmembrane region" description="Helical" evidence="19">
    <location>
        <begin position="1162"/>
        <end position="1181"/>
    </location>
</feature>
<evidence type="ECO:0000256" key="8">
    <source>
        <dbReference type="ARBA" id="ARBA00022824"/>
    </source>
</evidence>
<dbReference type="Pfam" id="PF16200">
    <property type="entry name" value="Band_7_C"/>
    <property type="match status" value="1"/>
</dbReference>
<dbReference type="FunFam" id="3.30.479.30:FF:000008">
    <property type="entry name" value="Stomatin-like protein 2, mitochondrial"/>
    <property type="match status" value="1"/>
</dbReference>
<keyword evidence="18" id="KW-0175">Coiled coil</keyword>
<comment type="function">
    <text evidence="14">Mitochondrial protein that probably regulates the biogenesis and the activity of mitochondria. Stimulates cardiolipin biosynthesis, binds cardiolipin-enriched membranes where it recruits and stabilizes some proteins including prohibitin and may therefore act in the organization of functional microdomains in mitochondrial membranes. Through regulation of the mitochondrial function may play a role into several biological processes including cell migration, cell proliferation, T-cell activation, calcium homeostasis and cellular response to stress. May play a role in calcium homeostasis through negative regulation of calcium efflux from mitochondria. Required for mitochondrial hyperfusion a pro-survival cellular response to stress which results in increased ATP production by mitochondria. May also regulate the organization of functional domains at the plasma membrane and play a role in T-cell activation through association with the T-cell receptor signaling complex and its regulation.</text>
</comment>
<evidence type="ECO:0000256" key="10">
    <source>
        <dbReference type="ARBA" id="ARBA00023128"/>
    </source>
</evidence>
<keyword evidence="11 19" id="KW-0472">Membrane</keyword>
<evidence type="ECO:0000256" key="3">
    <source>
        <dbReference type="ARBA" id="ARBA00008164"/>
    </source>
</evidence>
<dbReference type="GO" id="GO:0051377">
    <property type="term" value="F:mannose-ethanolamine phosphotransferase activity"/>
    <property type="evidence" value="ECO:0007669"/>
    <property type="project" value="InterPro"/>
</dbReference>
<name>A0AAV9RIX3_9TELE</name>
<feature type="transmembrane region" description="Helical" evidence="19">
    <location>
        <begin position="1318"/>
        <end position="1336"/>
    </location>
</feature>
<feature type="domain" description="Band 7" evidence="20">
    <location>
        <begin position="41"/>
        <end position="199"/>
    </location>
</feature>
<feature type="transmembrane region" description="Helical" evidence="19">
    <location>
        <begin position="1257"/>
        <end position="1278"/>
    </location>
</feature>
<evidence type="ECO:0000256" key="5">
    <source>
        <dbReference type="ARBA" id="ARBA00022502"/>
    </source>
</evidence>
<keyword evidence="5" id="KW-0337">GPI-anchor biosynthesis</keyword>
<dbReference type="InterPro" id="IPR001107">
    <property type="entry name" value="Band_7"/>
</dbReference>
<evidence type="ECO:0000256" key="4">
    <source>
        <dbReference type="ARBA" id="ARBA00008695"/>
    </source>
</evidence>
<dbReference type="Proteomes" id="UP001311232">
    <property type="component" value="Unassembled WGS sequence"/>
</dbReference>
<dbReference type="InterPro" id="IPR036013">
    <property type="entry name" value="Band_7/SPFH_dom_sf"/>
</dbReference>
<accession>A0AAV9RIX3</accession>
<comment type="caution">
    <text evidence="21">The sequence shown here is derived from an EMBL/GenBank/DDBJ whole genome shotgun (WGS) entry which is preliminary data.</text>
</comment>
<keyword evidence="22" id="KW-1185">Reference proteome</keyword>
<comment type="pathway">
    <text evidence="2">Glycolipid biosynthesis; glycosylphosphatidylinositol-anchor biosynthesis.</text>
</comment>
<feature type="transmembrane region" description="Helical" evidence="19">
    <location>
        <begin position="1284"/>
        <end position="1306"/>
    </location>
</feature>
<dbReference type="GO" id="GO:0006506">
    <property type="term" value="P:GPI anchor biosynthetic process"/>
    <property type="evidence" value="ECO:0007669"/>
    <property type="project" value="UniProtKB-KW"/>
</dbReference>
<sequence length="1522" mass="167259">MMLRTLCRRSAAILQQTQQSAPRLWVTPAQQRWASSLPMNTVVLFVPQQEAWVVERMGRYHRILEPGLNFLIPVLDKIRYVQSLKEIVIDVPEQSAVSLDNVTLQIDGVLYLRILDPFKASYGVEDPEYAVTQLAQTTMRSELGKLTLDKVFRERESLNSNIVHSINQASDEWGIRCLRYEIKDIHVPPRVKESMQMQVEAERKKRATVLESEGMREAAINVAEGRKQAQILASEGEKAEQINQAAGEAQAVLAKAEAKAKAIRLLSDALTEQNGNAAASLNVAEQYISAFSNLAKQTNTILLPSNTGDITGMVTQAMTIYSALAKTTPATSVEAAQEKKDELPDFLVSPEEQRTHNLVPNSPESLSPGLKRYNYSVGYRKTGPSRTSAGFPARNVDAAVPMKLHDRPQAERGEIPANTRMKGLTVLPLLLWLCAAYFVGIYLFVGGFLLVRLEVNRTSTCEDVLQPGEGPRDFCQAQPRFRRAVVLIVDALKIDFARFDPTRTAPRPYENRLPVLEETVSSRPTQSRLYPFRADPPTTTMQRIKGFTTGSLPTFVDVGNNFASSAILEDNLIHQLGQMGKRVVFMGDDTWENLFPKKFYRSLPFPSFNVKDLHTVDNGILQHLYTTMVGDDWDVLVAHFLGVDHCGHRFGPDHPAMGDKLTQMDGVIRSVIDRLQNDTLLVVMGDHGMTDTGDHGGESQKETDAALFLYSPSPVFPGPPSQDEPDVVPQTDLVPTLALLLGIPIPFSSVGQVLLPLFPPPQTEGAVTRLSQLEALWINTKQVNRFLETYSGLAKDITPESLSELKAEFSRLSSEYLSTVREGRPPPPHLASSLQAYLTSVRDTCRATWARFNPVKMAVGLALLTFACLMCFVMSELSTVLTEEKRAGLKAPTAVAVTVGVGVAAAQLLARGYVEAAWCLAAGMFSSEVLFLWRAWRLNSPAVLKNGAKASKLSRWMSLRRLLLPSLVVPLLRCASLLSDSYVIYEGRVVTFLLLSLALCIPIHLNWNGHLLPPTPDPLKSAGLLPSPTLSPAAIRKESSTILGCLGVLMICAYFSLSFHGCREEQGFCQPSPFLSPLSRLQDNQLKNLYYILSVISLAVCAYLLRLCLCHYGNLNSSGRTAFAARWILPLLCICTGLHWAVSATPEDGFRKLAELIRVAQLALPRAAFGLLGVGLSLILVDPLTVFVKTRTAASARSSALPLPRYRASTGISPQAELRHLIPQIYQRMRRSLEDGELSGGAEEDNRPAVEAYGLGTVYSAPVLLFCGLLGIGLLLLHPEGMTLSFLLLLLEMGALLHIHASSITLSGSPRSTSGGFNVPWTPVVVWSLAATQFFHATGHLPTFPSIQWGAAFVGFPDGHAGTILPAFLVTLNTFASHILFAVGCPLLLFWPLVREVRGSRGGRGCGEEGEDAVMEMRLRENPHQFSAALLQLSTRYLFILGAQVFSSVCAAAILRRHLMVWKVFAPKLMFEASGFLVSSMFLLIGVTLVLRIDVAVGRWFKRLIPDVSRSDSGLAAPKAQC</sequence>
<dbReference type="InterPro" id="IPR039524">
    <property type="entry name" value="PIGO/GPI13"/>
</dbReference>
<dbReference type="Gene3D" id="3.40.720.10">
    <property type="entry name" value="Alkaline Phosphatase, subunit A"/>
    <property type="match status" value="1"/>
</dbReference>
<keyword evidence="9 19" id="KW-1133">Transmembrane helix</keyword>
<evidence type="ECO:0000256" key="1">
    <source>
        <dbReference type="ARBA" id="ARBA00004477"/>
    </source>
</evidence>
<feature type="transmembrane region" description="Helical" evidence="19">
    <location>
        <begin position="1375"/>
        <end position="1394"/>
    </location>
</feature>
<evidence type="ECO:0000256" key="13">
    <source>
        <dbReference type="ARBA" id="ARBA00034476"/>
    </source>
</evidence>
<evidence type="ECO:0000256" key="9">
    <source>
        <dbReference type="ARBA" id="ARBA00022989"/>
    </source>
</evidence>